<evidence type="ECO:0000256" key="2">
    <source>
        <dbReference type="ARBA" id="ARBA00023067"/>
    </source>
</evidence>
<dbReference type="PRINTS" id="PR01727">
    <property type="entry name" value="DNABINDINGHU"/>
</dbReference>
<dbReference type="InterPro" id="IPR020816">
    <property type="entry name" value="Histone-like_DNA-bd_CS"/>
</dbReference>
<dbReference type="PANTHER" id="PTHR33175:SF3">
    <property type="entry name" value="DNA-BINDING PROTEIN HU-BETA"/>
    <property type="match status" value="1"/>
</dbReference>
<dbReference type="Pfam" id="PF00216">
    <property type="entry name" value="Bac_DNA_binding"/>
    <property type="match status" value="1"/>
</dbReference>
<evidence type="ECO:0000256" key="1">
    <source>
        <dbReference type="ARBA" id="ARBA00010529"/>
    </source>
</evidence>
<keyword evidence="3 5" id="KW-0238">DNA-binding</keyword>
<organism evidence="5 6">
    <name type="scientific">Sulfuriferula multivorans</name>
    <dbReference type="NCBI Taxonomy" id="1559896"/>
    <lineage>
        <taxon>Bacteria</taxon>
        <taxon>Pseudomonadati</taxon>
        <taxon>Pseudomonadota</taxon>
        <taxon>Betaproteobacteria</taxon>
        <taxon>Nitrosomonadales</taxon>
        <taxon>Sulfuricellaceae</taxon>
        <taxon>Sulfuriferula</taxon>
    </lineage>
</organism>
<comment type="similarity">
    <text evidence="1 4">Belongs to the bacterial histone-like protein family.</text>
</comment>
<dbReference type="GO" id="GO:0005829">
    <property type="term" value="C:cytosol"/>
    <property type="evidence" value="ECO:0007669"/>
    <property type="project" value="TreeGrafter"/>
</dbReference>
<dbReference type="CDD" id="cd13831">
    <property type="entry name" value="HU"/>
    <property type="match status" value="1"/>
</dbReference>
<dbReference type="PANTHER" id="PTHR33175">
    <property type="entry name" value="DNA-BINDING PROTEIN HU"/>
    <property type="match status" value="1"/>
</dbReference>
<evidence type="ECO:0000313" key="6">
    <source>
        <dbReference type="Proteomes" id="UP000286806"/>
    </source>
</evidence>
<sequence>MNKAELIEAVATKTDSTKAQTAAMLDALMATVQEALTKMDAVQLVGFGTFAVTERAGREGRNPATGKTITIPAKKVVKFKVGKSMADAVANSKAKVAKAR</sequence>
<dbReference type="SMART" id="SM00411">
    <property type="entry name" value="BHL"/>
    <property type="match status" value="1"/>
</dbReference>
<dbReference type="GO" id="GO:0030527">
    <property type="term" value="F:structural constituent of chromatin"/>
    <property type="evidence" value="ECO:0007669"/>
    <property type="project" value="InterPro"/>
</dbReference>
<dbReference type="SUPFAM" id="SSF47729">
    <property type="entry name" value="IHF-like DNA-binding proteins"/>
    <property type="match status" value="1"/>
</dbReference>
<dbReference type="AlphaFoldDB" id="A0A401JA59"/>
<evidence type="ECO:0000256" key="4">
    <source>
        <dbReference type="RuleBase" id="RU003939"/>
    </source>
</evidence>
<accession>A0A401JA59</accession>
<dbReference type="GO" id="GO:0030261">
    <property type="term" value="P:chromosome condensation"/>
    <property type="evidence" value="ECO:0007669"/>
    <property type="project" value="UniProtKB-KW"/>
</dbReference>
<name>A0A401JA59_9PROT</name>
<reference evidence="5 6" key="1">
    <citation type="journal article" date="2019" name="Front. Microbiol.">
        <title>Genomes of Neutrophilic Sulfur-Oxidizing Chemolithoautotrophs Representing 9 Proteobacterial Species From 8 Genera.</title>
        <authorList>
            <person name="Watanabe T."/>
            <person name="Kojima H."/>
            <person name="Umezawa K."/>
            <person name="Hori C."/>
            <person name="Takasuka T.E."/>
            <person name="Kato Y."/>
            <person name="Fukui M."/>
        </authorList>
    </citation>
    <scope>NUCLEOTIDE SEQUENCE [LARGE SCALE GENOMIC DNA]</scope>
    <source>
        <strain evidence="5 6">TTN</strain>
    </source>
</reference>
<dbReference type="InterPro" id="IPR000119">
    <property type="entry name" value="Hist_DNA-bd"/>
</dbReference>
<keyword evidence="2" id="KW-0226">DNA condensation</keyword>
<dbReference type="OrthoDB" id="9799835at2"/>
<comment type="caution">
    <text evidence="5">The sequence shown here is derived from an EMBL/GenBank/DDBJ whole genome shotgun (WGS) entry which is preliminary data.</text>
</comment>
<evidence type="ECO:0000313" key="5">
    <source>
        <dbReference type="EMBL" id="GBL44454.1"/>
    </source>
</evidence>
<protein>
    <submittedName>
        <fullName evidence="5">DNA-binding protein HU-beta</fullName>
    </submittedName>
</protein>
<dbReference type="Gene3D" id="4.10.520.10">
    <property type="entry name" value="IHF-like DNA-binding proteins"/>
    <property type="match status" value="1"/>
</dbReference>
<dbReference type="PROSITE" id="PS00045">
    <property type="entry name" value="HISTONE_LIKE"/>
    <property type="match status" value="1"/>
</dbReference>
<proteinExistence type="inferred from homology"/>
<keyword evidence="6" id="KW-1185">Reference proteome</keyword>
<evidence type="ECO:0000256" key="3">
    <source>
        <dbReference type="ARBA" id="ARBA00023125"/>
    </source>
</evidence>
<dbReference type="EMBL" id="BGOW01000002">
    <property type="protein sequence ID" value="GBL44454.1"/>
    <property type="molecule type" value="Genomic_DNA"/>
</dbReference>
<gene>
    <name evidence="5" type="ORF">SFMTTN_0250</name>
</gene>
<dbReference type="GO" id="GO:0003677">
    <property type="term" value="F:DNA binding"/>
    <property type="evidence" value="ECO:0007669"/>
    <property type="project" value="UniProtKB-KW"/>
</dbReference>
<dbReference type="InterPro" id="IPR010992">
    <property type="entry name" value="IHF-like_DNA-bd_dom_sf"/>
</dbReference>
<dbReference type="Proteomes" id="UP000286806">
    <property type="component" value="Unassembled WGS sequence"/>
</dbReference>